<keyword evidence="3 5" id="KW-0732">Signal</keyword>
<comment type="similarity">
    <text evidence="1">Belongs to the bacterial solute-binding protein 1 family.</text>
</comment>
<dbReference type="PROSITE" id="PS00018">
    <property type="entry name" value="EF_HAND_1"/>
    <property type="match status" value="1"/>
</dbReference>
<evidence type="ECO:0000313" key="6">
    <source>
        <dbReference type="EMBL" id="MFC5407190.1"/>
    </source>
</evidence>
<feature type="signal peptide" evidence="5">
    <location>
        <begin position="1"/>
        <end position="22"/>
    </location>
</feature>
<keyword evidence="7" id="KW-1185">Reference proteome</keyword>
<protein>
    <submittedName>
        <fullName evidence="6">ABC transporter substrate-binding protein</fullName>
    </submittedName>
</protein>
<dbReference type="InterPro" id="IPR006061">
    <property type="entry name" value="SBP_1_CS"/>
</dbReference>
<reference evidence="7" key="1">
    <citation type="journal article" date="2019" name="Int. J. Syst. Evol. Microbiol.">
        <title>The Global Catalogue of Microorganisms (GCM) 10K type strain sequencing project: providing services to taxonomists for standard genome sequencing and annotation.</title>
        <authorList>
            <consortium name="The Broad Institute Genomics Platform"/>
            <consortium name="The Broad Institute Genome Sequencing Center for Infectious Disease"/>
            <person name="Wu L."/>
            <person name="Ma J."/>
        </authorList>
    </citation>
    <scope>NUCLEOTIDE SEQUENCE [LARGE SCALE GENOMIC DNA]</scope>
    <source>
        <strain evidence="7">CGMCC 1.18575</strain>
    </source>
</reference>
<evidence type="ECO:0000256" key="2">
    <source>
        <dbReference type="ARBA" id="ARBA00022448"/>
    </source>
</evidence>
<dbReference type="Proteomes" id="UP001596113">
    <property type="component" value="Unassembled WGS sequence"/>
</dbReference>
<dbReference type="InterPro" id="IPR018247">
    <property type="entry name" value="EF_Hand_1_Ca_BS"/>
</dbReference>
<gene>
    <name evidence="6" type="ORF">ACFPOF_31060</name>
</gene>
<dbReference type="PANTHER" id="PTHR43649:SF12">
    <property type="entry name" value="DIACETYLCHITOBIOSE BINDING PROTEIN DASA"/>
    <property type="match status" value="1"/>
</dbReference>
<dbReference type="Gene3D" id="3.40.190.10">
    <property type="entry name" value="Periplasmic binding protein-like II"/>
    <property type="match status" value="1"/>
</dbReference>
<feature type="chain" id="PRO_5047382260" evidence="5">
    <location>
        <begin position="23"/>
        <end position="500"/>
    </location>
</feature>
<dbReference type="Pfam" id="PF01547">
    <property type="entry name" value="SBP_bac_1"/>
    <property type="match status" value="1"/>
</dbReference>
<dbReference type="PANTHER" id="PTHR43649">
    <property type="entry name" value="ARABINOSE-BINDING PROTEIN-RELATED"/>
    <property type="match status" value="1"/>
</dbReference>
<sequence length="500" mass="55650">MLNKRNVKATISILCVLALALAACSKGGNSQSTSGNSQSSAGNSQPASAGTQEDGAGKSDKNWVIKFDPQGHLPKKPDAQDPSERHVLDDLNKEYEKLHPNVKIELVSVPSTQDRNAWLQARMMAKDAPDVFWTQFEATWANYQKGWFTPVDEWLEKPNPYNEGKTWKDTFIPGILDSVRAPDGKLYVIPADGVGVAIFYNKSIFEKLNLQIPKTWKEFMDVQEKILASGTTPFAFNVVSGSCCDAPWTDALLHNQFLIGNIDKLDEDKNNRLDPIEIAHATQKGLMPQLGVLKQEFTLYKDWSKYWPKGFAGKYDRDQMFASGKTAMLFGGSWTISQLKAMKLPFEWGAFNFPTVTKESASLSVETGAKIYGPWGPGQWVLPGYLQKDDPDKIAVIMDYLMFLSKPENISKLDKETESEPNIIGAEAPEGHEVFQENLPLIVAQHYGSYLGKSFGDKFERTLTLYLTGTLDLDGFLTQVKQFYAQGADETIAQQSAASK</sequence>
<dbReference type="InterPro" id="IPR006059">
    <property type="entry name" value="SBP"/>
</dbReference>
<dbReference type="RefSeq" id="WP_378139629.1">
    <property type="nucleotide sequence ID" value="NZ_JBHSMI010000067.1"/>
</dbReference>
<accession>A0ABW0I3V7</accession>
<evidence type="ECO:0000256" key="1">
    <source>
        <dbReference type="ARBA" id="ARBA00008520"/>
    </source>
</evidence>
<comment type="caution">
    <text evidence="6">The sequence shown here is derived from an EMBL/GenBank/DDBJ whole genome shotgun (WGS) entry which is preliminary data.</text>
</comment>
<feature type="compositionally biased region" description="Low complexity" evidence="4">
    <location>
        <begin position="27"/>
        <end position="50"/>
    </location>
</feature>
<feature type="region of interest" description="Disordered" evidence="4">
    <location>
        <begin position="27"/>
        <end position="62"/>
    </location>
</feature>
<keyword evidence="2" id="KW-0813">Transport</keyword>
<evidence type="ECO:0000256" key="5">
    <source>
        <dbReference type="SAM" id="SignalP"/>
    </source>
</evidence>
<dbReference type="PROSITE" id="PS51257">
    <property type="entry name" value="PROKAR_LIPOPROTEIN"/>
    <property type="match status" value="1"/>
</dbReference>
<name>A0ABW0I3V7_9BACL</name>
<dbReference type="EMBL" id="JBHSMI010000067">
    <property type="protein sequence ID" value="MFC5407190.1"/>
    <property type="molecule type" value="Genomic_DNA"/>
</dbReference>
<proteinExistence type="inferred from homology"/>
<evidence type="ECO:0000256" key="4">
    <source>
        <dbReference type="SAM" id="MobiDB-lite"/>
    </source>
</evidence>
<evidence type="ECO:0000256" key="3">
    <source>
        <dbReference type="ARBA" id="ARBA00022729"/>
    </source>
</evidence>
<evidence type="ECO:0000313" key="7">
    <source>
        <dbReference type="Proteomes" id="UP001596113"/>
    </source>
</evidence>
<dbReference type="SUPFAM" id="SSF53850">
    <property type="entry name" value="Periplasmic binding protein-like II"/>
    <property type="match status" value="1"/>
</dbReference>
<dbReference type="InterPro" id="IPR050490">
    <property type="entry name" value="Bact_solute-bd_prot1"/>
</dbReference>
<dbReference type="PROSITE" id="PS01037">
    <property type="entry name" value="SBP_BACTERIAL_1"/>
    <property type="match status" value="1"/>
</dbReference>
<organism evidence="6 7">
    <name type="scientific">Cohnella soli</name>
    <dbReference type="NCBI Taxonomy" id="425005"/>
    <lineage>
        <taxon>Bacteria</taxon>
        <taxon>Bacillati</taxon>
        <taxon>Bacillota</taxon>
        <taxon>Bacilli</taxon>
        <taxon>Bacillales</taxon>
        <taxon>Paenibacillaceae</taxon>
        <taxon>Cohnella</taxon>
    </lineage>
</organism>